<keyword evidence="3" id="KW-1185">Reference proteome</keyword>
<evidence type="ECO:0000313" key="2">
    <source>
        <dbReference type="EMBL" id="NYH95946.1"/>
    </source>
</evidence>
<comment type="caution">
    <text evidence="2">The sequence shown here is derived from an EMBL/GenBank/DDBJ whole genome shotgun (WGS) entry which is preliminary data.</text>
</comment>
<dbReference type="Proteomes" id="UP000522081">
    <property type="component" value="Unassembled WGS sequence"/>
</dbReference>
<reference evidence="2 3" key="1">
    <citation type="submission" date="2020-07" db="EMBL/GenBank/DDBJ databases">
        <title>Genomic Encyclopedia of Type Strains, Phase IV (KMG-IV): sequencing the most valuable type-strain genomes for metagenomic binning, comparative biology and taxonomic classification.</title>
        <authorList>
            <person name="Goeker M."/>
        </authorList>
    </citation>
    <scope>NUCLEOTIDE SEQUENCE [LARGE SCALE GENOMIC DNA]</scope>
    <source>
        <strain evidence="2 3">DSM 29043</strain>
    </source>
</reference>
<evidence type="ECO:0000313" key="3">
    <source>
        <dbReference type="Proteomes" id="UP000522081"/>
    </source>
</evidence>
<gene>
    <name evidence="2" type="ORF">FHS75_002275</name>
</gene>
<organism evidence="2 3">
    <name type="scientific">Novosphingobium marinum</name>
    <dbReference type="NCBI Taxonomy" id="1514948"/>
    <lineage>
        <taxon>Bacteria</taxon>
        <taxon>Pseudomonadati</taxon>
        <taxon>Pseudomonadota</taxon>
        <taxon>Alphaproteobacteria</taxon>
        <taxon>Sphingomonadales</taxon>
        <taxon>Sphingomonadaceae</taxon>
        <taxon>Novosphingobium</taxon>
    </lineage>
</organism>
<accession>A0A7Z0BTF4</accession>
<dbReference type="RefSeq" id="WP_179407763.1">
    <property type="nucleotide sequence ID" value="NZ_BMGF01000003.1"/>
</dbReference>
<sequence>MIGLVRDFRGQRYEVVEKSERTRRDGTLAIILHWESMCADCGEPFRLTTPAASSKFEPNRRCQKHKRPGQRVKS</sequence>
<feature type="region of interest" description="Disordered" evidence="1">
    <location>
        <begin position="50"/>
        <end position="74"/>
    </location>
</feature>
<evidence type="ECO:0000256" key="1">
    <source>
        <dbReference type="SAM" id="MobiDB-lite"/>
    </source>
</evidence>
<protein>
    <submittedName>
        <fullName evidence="2">Uncharacterized protein</fullName>
    </submittedName>
</protein>
<dbReference type="EMBL" id="JACBZF010000003">
    <property type="protein sequence ID" value="NYH95946.1"/>
    <property type="molecule type" value="Genomic_DNA"/>
</dbReference>
<feature type="compositionally biased region" description="Basic residues" evidence="1">
    <location>
        <begin position="61"/>
        <end position="74"/>
    </location>
</feature>
<proteinExistence type="predicted"/>
<dbReference type="AlphaFoldDB" id="A0A7Z0BTF4"/>
<name>A0A7Z0BTF4_9SPHN</name>